<comment type="caution">
    <text evidence="1">The sequence shown here is derived from an EMBL/GenBank/DDBJ whole genome shotgun (WGS) entry which is preliminary data.</text>
</comment>
<sequence>MIDTYPPEVITTGLVLFGKYVHVARSTVSSDVGKRYMPRGLSARTLFHNVTAVGRLLFPVVRLPNCNMMLKIPTNFTEIDAQISVVLMHIMNMGRVISSGVTKILCNSVTVLTLPAVILPISPGDPCVHLLQLNSNAMKQYLKANNTKRDYMPVLRFMLTTSDRRTVQCSNVSVYNQIVTQLEHHFSMLYTDKTYRTGLNYSWESSIGAESILKFIQTGSIKPCGVDSGVLFVEVKPNSNVRQSNVPHFDEYFKFYLDRKLSILPLMNALGGPVFDTLTNIVVEHCNLFKENDGVDAVLHWYIEYGPSCVYLPIPVSFVFKNESMYNTKVFSTPLREAGAMAALSKKVRKLV</sequence>
<evidence type="ECO:0000313" key="2">
    <source>
        <dbReference type="Proteomes" id="UP001239111"/>
    </source>
</evidence>
<accession>A0ACC2N1J8</accession>
<name>A0ACC2N1J8_9HYME</name>
<organism evidence="1 2">
    <name type="scientific">Eretmocerus hayati</name>
    <dbReference type="NCBI Taxonomy" id="131215"/>
    <lineage>
        <taxon>Eukaryota</taxon>
        <taxon>Metazoa</taxon>
        <taxon>Ecdysozoa</taxon>
        <taxon>Arthropoda</taxon>
        <taxon>Hexapoda</taxon>
        <taxon>Insecta</taxon>
        <taxon>Pterygota</taxon>
        <taxon>Neoptera</taxon>
        <taxon>Endopterygota</taxon>
        <taxon>Hymenoptera</taxon>
        <taxon>Apocrita</taxon>
        <taxon>Proctotrupomorpha</taxon>
        <taxon>Chalcidoidea</taxon>
        <taxon>Aphelinidae</taxon>
        <taxon>Aphelininae</taxon>
        <taxon>Eretmocerus</taxon>
    </lineage>
</organism>
<reference evidence="1" key="1">
    <citation type="submission" date="2023-04" db="EMBL/GenBank/DDBJ databases">
        <title>A chromosome-level genome assembly of the parasitoid wasp Eretmocerus hayati.</title>
        <authorList>
            <person name="Zhong Y."/>
            <person name="Liu S."/>
            <person name="Liu Y."/>
        </authorList>
    </citation>
    <scope>NUCLEOTIDE SEQUENCE</scope>
    <source>
        <strain evidence="1">ZJU_SS_LIU_2023</strain>
    </source>
</reference>
<dbReference type="Proteomes" id="UP001239111">
    <property type="component" value="Chromosome 4"/>
</dbReference>
<evidence type="ECO:0000313" key="1">
    <source>
        <dbReference type="EMBL" id="KAJ8664997.1"/>
    </source>
</evidence>
<protein>
    <submittedName>
        <fullName evidence="1">Uncharacterized protein</fullName>
    </submittedName>
</protein>
<dbReference type="EMBL" id="CM056744">
    <property type="protein sequence ID" value="KAJ8664997.1"/>
    <property type="molecule type" value="Genomic_DNA"/>
</dbReference>
<keyword evidence="2" id="KW-1185">Reference proteome</keyword>
<gene>
    <name evidence="1" type="ORF">QAD02_006659</name>
</gene>
<proteinExistence type="predicted"/>